<evidence type="ECO:0000313" key="1">
    <source>
        <dbReference type="EMBL" id="GID14993.1"/>
    </source>
</evidence>
<protein>
    <recommendedName>
        <fullName evidence="3">Helix-turn-helix domain-containing protein</fullName>
    </recommendedName>
</protein>
<evidence type="ECO:0008006" key="3">
    <source>
        <dbReference type="Google" id="ProtNLM"/>
    </source>
</evidence>
<dbReference type="Pfam" id="PF12840">
    <property type="entry name" value="HTH_20"/>
    <property type="match status" value="1"/>
</dbReference>
<dbReference type="Gene3D" id="1.10.10.10">
    <property type="entry name" value="Winged helix-like DNA-binding domain superfamily/Winged helix DNA-binding domain"/>
    <property type="match status" value="1"/>
</dbReference>
<dbReference type="Gene3D" id="6.10.140.2180">
    <property type="match status" value="1"/>
</dbReference>
<sequence length="190" mass="20694">MAEDRDRWADLLLHPVRLRIVRVVGTGRRTSREIAAQLPDVPQASLYRNIAALVAGGVLRVAAERKVRGTVERVYAVADGTVLSADQLAGATRDDHLRYFTAFVSGLLAEFDRYSRRERIDLAADGVGYQETVLQLDDEEFARFAAGLAELVGPLLANEPRPGRVPRLFATVVLPAGEAETDGGQGKRGT</sequence>
<dbReference type="AlphaFoldDB" id="A0A8J3J6G3"/>
<evidence type="ECO:0000313" key="2">
    <source>
        <dbReference type="Proteomes" id="UP000612808"/>
    </source>
</evidence>
<dbReference type="SUPFAM" id="SSF46785">
    <property type="entry name" value="Winged helix' DNA-binding domain"/>
    <property type="match status" value="1"/>
</dbReference>
<dbReference type="InterPro" id="IPR036390">
    <property type="entry name" value="WH_DNA-bd_sf"/>
</dbReference>
<accession>A0A8J3J6G3</accession>
<dbReference type="Proteomes" id="UP000612808">
    <property type="component" value="Unassembled WGS sequence"/>
</dbReference>
<gene>
    <name evidence="1" type="ORF">Aru02nite_58820</name>
</gene>
<name>A0A8J3J6G3_9ACTN</name>
<dbReference type="RefSeq" id="WP_203663051.1">
    <property type="nucleotide sequence ID" value="NZ_BAAAZM010000012.1"/>
</dbReference>
<dbReference type="EMBL" id="BOMB01000035">
    <property type="protein sequence ID" value="GID14993.1"/>
    <property type="molecule type" value="Genomic_DNA"/>
</dbReference>
<organism evidence="1 2">
    <name type="scientific">Actinocatenispora rupis</name>
    <dbReference type="NCBI Taxonomy" id="519421"/>
    <lineage>
        <taxon>Bacteria</taxon>
        <taxon>Bacillati</taxon>
        <taxon>Actinomycetota</taxon>
        <taxon>Actinomycetes</taxon>
        <taxon>Micromonosporales</taxon>
        <taxon>Micromonosporaceae</taxon>
        <taxon>Actinocatenispora</taxon>
    </lineage>
</organism>
<proteinExistence type="predicted"/>
<comment type="caution">
    <text evidence="1">The sequence shown here is derived from an EMBL/GenBank/DDBJ whole genome shotgun (WGS) entry which is preliminary data.</text>
</comment>
<reference evidence="1" key="1">
    <citation type="submission" date="2021-01" db="EMBL/GenBank/DDBJ databases">
        <title>Whole genome shotgun sequence of Actinocatenispora rupis NBRC 107355.</title>
        <authorList>
            <person name="Komaki H."/>
            <person name="Tamura T."/>
        </authorList>
    </citation>
    <scope>NUCLEOTIDE SEQUENCE</scope>
    <source>
        <strain evidence="1">NBRC 107355</strain>
    </source>
</reference>
<dbReference type="InterPro" id="IPR036388">
    <property type="entry name" value="WH-like_DNA-bd_sf"/>
</dbReference>
<keyword evidence="2" id="KW-1185">Reference proteome</keyword>